<dbReference type="AlphaFoldDB" id="S5XP93"/>
<dbReference type="Pfam" id="PF00512">
    <property type="entry name" value="HisKA"/>
    <property type="match status" value="1"/>
</dbReference>
<evidence type="ECO:0000256" key="1">
    <source>
        <dbReference type="ARBA" id="ARBA00000085"/>
    </source>
</evidence>
<sequence length="350" mass="38126">MSGPDGDMLIEAVPAAMLVVDRQSRLVLANAEARALFGEAIVGRPFVTVLRHPGINEALERVLLGVSQQSLTATFTVQGRDLTVEVRVTPLSVAGGRGAALAFEDRSSLERAEQMRRDFVANVSHELRTPLTALMGFIETLRGPAKNDANARDRFLGIMEREAGRMNRLVGDLLSLSRVEAEERRRPVQSVELTGLLRNVIAALRPTADAAGVTIELAPPDEPVTVAGDADQLVQVFDNLIENAVKYGGRDASVHLGFAYLEHEPVLRGPAWAITVADQGEGIAPEHLPRLTERFYRVDTHRSREQGGTGLGLAIVKHIVNRHRGRLKIESEKGKGSRFIVILPDQIGKS</sequence>
<dbReference type="OrthoDB" id="9813151at2"/>
<evidence type="ECO:0000256" key="4">
    <source>
        <dbReference type="ARBA" id="ARBA00022475"/>
    </source>
</evidence>
<protein>
    <recommendedName>
        <fullName evidence="3">histidine kinase</fullName>
        <ecNumber evidence="3">2.7.13.3</ecNumber>
    </recommendedName>
</protein>
<dbReference type="KEGG" id="pami:JCM7686_2063"/>
<dbReference type="PROSITE" id="PS50109">
    <property type="entry name" value="HIS_KIN"/>
    <property type="match status" value="1"/>
</dbReference>
<dbReference type="HOGENOM" id="CLU_000445_89_2_5"/>
<evidence type="ECO:0000256" key="6">
    <source>
        <dbReference type="ARBA" id="ARBA00022679"/>
    </source>
</evidence>
<proteinExistence type="predicted"/>
<dbReference type="EC" id="2.7.13.3" evidence="3"/>
<keyword evidence="6 13" id="KW-0808">Transferase</keyword>
<dbReference type="eggNOG" id="COG5002">
    <property type="taxonomic scope" value="Bacteria"/>
</dbReference>
<dbReference type="PANTHER" id="PTHR45453:SF1">
    <property type="entry name" value="PHOSPHATE REGULON SENSOR PROTEIN PHOR"/>
    <property type="match status" value="1"/>
</dbReference>
<dbReference type="InterPro" id="IPR036890">
    <property type="entry name" value="HATPase_C_sf"/>
</dbReference>
<dbReference type="InterPro" id="IPR050351">
    <property type="entry name" value="BphY/WalK/GraS-like"/>
</dbReference>
<feature type="domain" description="Histidine kinase" evidence="12">
    <location>
        <begin position="122"/>
        <end position="347"/>
    </location>
</feature>
<evidence type="ECO:0000313" key="13">
    <source>
        <dbReference type="EMBL" id="AGT09144.1"/>
    </source>
</evidence>
<dbReference type="PRINTS" id="PR00344">
    <property type="entry name" value="BCTRLSENSOR"/>
</dbReference>
<keyword evidence="10" id="KW-0902">Two-component regulatory system</keyword>
<dbReference type="InterPro" id="IPR036097">
    <property type="entry name" value="HisK_dim/P_sf"/>
</dbReference>
<dbReference type="InterPro" id="IPR003661">
    <property type="entry name" value="HisK_dim/P_dom"/>
</dbReference>
<dbReference type="Gene3D" id="3.30.450.20">
    <property type="entry name" value="PAS domain"/>
    <property type="match status" value="1"/>
</dbReference>
<dbReference type="SUPFAM" id="SSF47384">
    <property type="entry name" value="Homodimeric domain of signal transducing histidine kinase"/>
    <property type="match status" value="1"/>
</dbReference>
<dbReference type="InterPro" id="IPR000014">
    <property type="entry name" value="PAS"/>
</dbReference>
<dbReference type="RefSeq" id="WP_020950782.1">
    <property type="nucleotide sequence ID" value="NC_022041.1"/>
</dbReference>
<dbReference type="SMART" id="SM00388">
    <property type="entry name" value="HisKA"/>
    <property type="match status" value="1"/>
</dbReference>
<dbReference type="CDD" id="cd00130">
    <property type="entry name" value="PAS"/>
    <property type="match status" value="1"/>
</dbReference>
<gene>
    <name evidence="13" type="ORF">JCM7686_2063</name>
</gene>
<keyword evidence="7" id="KW-0547">Nucleotide-binding</keyword>
<dbReference type="GO" id="GO:0000155">
    <property type="term" value="F:phosphorelay sensor kinase activity"/>
    <property type="evidence" value="ECO:0007669"/>
    <property type="project" value="InterPro"/>
</dbReference>
<keyword evidence="11" id="KW-0472">Membrane</keyword>
<evidence type="ECO:0000256" key="9">
    <source>
        <dbReference type="ARBA" id="ARBA00022840"/>
    </source>
</evidence>
<dbReference type="EMBL" id="CP006650">
    <property type="protein sequence ID" value="AGT09144.1"/>
    <property type="molecule type" value="Genomic_DNA"/>
</dbReference>
<dbReference type="PANTHER" id="PTHR45453">
    <property type="entry name" value="PHOSPHATE REGULON SENSOR PROTEIN PHOR"/>
    <property type="match status" value="1"/>
</dbReference>
<dbReference type="SUPFAM" id="SSF55785">
    <property type="entry name" value="PYP-like sensor domain (PAS domain)"/>
    <property type="match status" value="1"/>
</dbReference>
<keyword evidence="8 13" id="KW-0418">Kinase</keyword>
<dbReference type="GO" id="GO:0005524">
    <property type="term" value="F:ATP binding"/>
    <property type="evidence" value="ECO:0007669"/>
    <property type="project" value="UniProtKB-KW"/>
</dbReference>
<dbReference type="Proteomes" id="UP000015480">
    <property type="component" value="Chromosome"/>
</dbReference>
<accession>S5XP93</accession>
<comment type="subcellular location">
    <subcellularLocation>
        <location evidence="2">Cell membrane</location>
    </subcellularLocation>
</comment>
<dbReference type="GO" id="GO:0004721">
    <property type="term" value="F:phosphoprotein phosphatase activity"/>
    <property type="evidence" value="ECO:0007669"/>
    <property type="project" value="TreeGrafter"/>
</dbReference>
<keyword evidence="4" id="KW-1003">Cell membrane</keyword>
<dbReference type="InterPro" id="IPR013656">
    <property type="entry name" value="PAS_4"/>
</dbReference>
<dbReference type="Gene3D" id="1.10.287.130">
    <property type="match status" value="1"/>
</dbReference>
<evidence type="ECO:0000256" key="11">
    <source>
        <dbReference type="ARBA" id="ARBA00023136"/>
    </source>
</evidence>
<evidence type="ECO:0000256" key="8">
    <source>
        <dbReference type="ARBA" id="ARBA00022777"/>
    </source>
</evidence>
<evidence type="ECO:0000256" key="3">
    <source>
        <dbReference type="ARBA" id="ARBA00012438"/>
    </source>
</evidence>
<evidence type="ECO:0000259" key="12">
    <source>
        <dbReference type="PROSITE" id="PS50109"/>
    </source>
</evidence>
<dbReference type="Pfam" id="PF08448">
    <property type="entry name" value="PAS_4"/>
    <property type="match status" value="1"/>
</dbReference>
<dbReference type="FunFam" id="3.30.565.10:FF:000006">
    <property type="entry name" value="Sensor histidine kinase WalK"/>
    <property type="match status" value="1"/>
</dbReference>
<evidence type="ECO:0000313" key="14">
    <source>
        <dbReference type="Proteomes" id="UP000015480"/>
    </source>
</evidence>
<dbReference type="PATRIC" id="fig|1367847.3.peg.2057"/>
<dbReference type="InterPro" id="IPR004358">
    <property type="entry name" value="Sig_transdc_His_kin-like_C"/>
</dbReference>
<organism evidence="13 14">
    <name type="scientific">Paracoccus aminophilus JCM 7686</name>
    <dbReference type="NCBI Taxonomy" id="1367847"/>
    <lineage>
        <taxon>Bacteria</taxon>
        <taxon>Pseudomonadati</taxon>
        <taxon>Pseudomonadota</taxon>
        <taxon>Alphaproteobacteria</taxon>
        <taxon>Rhodobacterales</taxon>
        <taxon>Paracoccaceae</taxon>
        <taxon>Paracoccus</taxon>
    </lineage>
</organism>
<dbReference type="Gene3D" id="3.30.565.10">
    <property type="entry name" value="Histidine kinase-like ATPase, C-terminal domain"/>
    <property type="match status" value="1"/>
</dbReference>
<dbReference type="GO" id="GO:0016036">
    <property type="term" value="P:cellular response to phosphate starvation"/>
    <property type="evidence" value="ECO:0007669"/>
    <property type="project" value="TreeGrafter"/>
</dbReference>
<dbReference type="SUPFAM" id="SSF55874">
    <property type="entry name" value="ATPase domain of HSP90 chaperone/DNA topoisomerase II/histidine kinase"/>
    <property type="match status" value="1"/>
</dbReference>
<dbReference type="GO" id="GO:0005886">
    <property type="term" value="C:plasma membrane"/>
    <property type="evidence" value="ECO:0007669"/>
    <property type="project" value="UniProtKB-SubCell"/>
</dbReference>
<comment type="catalytic activity">
    <reaction evidence="1">
        <text>ATP + protein L-histidine = ADP + protein N-phospho-L-histidine.</text>
        <dbReference type="EC" id="2.7.13.3"/>
    </reaction>
</comment>
<dbReference type="NCBIfam" id="TIGR00229">
    <property type="entry name" value="sensory_box"/>
    <property type="match status" value="1"/>
</dbReference>
<dbReference type="InterPro" id="IPR035965">
    <property type="entry name" value="PAS-like_dom_sf"/>
</dbReference>
<dbReference type="InterPro" id="IPR005467">
    <property type="entry name" value="His_kinase_dom"/>
</dbReference>
<evidence type="ECO:0000256" key="7">
    <source>
        <dbReference type="ARBA" id="ARBA00022741"/>
    </source>
</evidence>
<reference evidence="13 14" key="1">
    <citation type="journal article" date="2014" name="BMC Genomics">
        <title>Architecture and functions of a multipartite genome of the methylotrophic bacterium Paracoccus aminophilus JCM 7686, containing primary and secondary chromids.</title>
        <authorList>
            <person name="Dziewit L."/>
            <person name="Czarnecki J."/>
            <person name="Wibberg D."/>
            <person name="Radlinska M."/>
            <person name="Mrozek P."/>
            <person name="Szymczak M."/>
            <person name="Schluter A."/>
            <person name="Puhler A."/>
            <person name="Bartosik D."/>
        </authorList>
    </citation>
    <scope>NUCLEOTIDE SEQUENCE [LARGE SCALE GENOMIC DNA]</scope>
    <source>
        <strain evidence="13">JCM 7686</strain>
    </source>
</reference>
<dbReference type="STRING" id="1367847.JCM7686_2063"/>
<name>S5XP93_PARAH</name>
<keyword evidence="14" id="KW-1185">Reference proteome</keyword>
<evidence type="ECO:0000256" key="2">
    <source>
        <dbReference type="ARBA" id="ARBA00004236"/>
    </source>
</evidence>
<dbReference type="SMART" id="SM00387">
    <property type="entry name" value="HATPase_c"/>
    <property type="match status" value="1"/>
</dbReference>
<dbReference type="InterPro" id="IPR003594">
    <property type="entry name" value="HATPase_dom"/>
</dbReference>
<dbReference type="Pfam" id="PF02518">
    <property type="entry name" value="HATPase_c"/>
    <property type="match status" value="1"/>
</dbReference>
<evidence type="ECO:0000256" key="10">
    <source>
        <dbReference type="ARBA" id="ARBA00023012"/>
    </source>
</evidence>
<keyword evidence="9" id="KW-0067">ATP-binding</keyword>
<dbReference type="CDD" id="cd00082">
    <property type="entry name" value="HisKA"/>
    <property type="match status" value="1"/>
</dbReference>
<keyword evidence="5" id="KW-0597">Phosphoprotein</keyword>
<evidence type="ECO:0000256" key="5">
    <source>
        <dbReference type="ARBA" id="ARBA00022553"/>
    </source>
</evidence>
<dbReference type="FunFam" id="1.10.287.130:FF:000008">
    <property type="entry name" value="Two-component sensor histidine kinase"/>
    <property type="match status" value="1"/>
</dbReference>